<accession>A0A0F9U6L4</accession>
<gene>
    <name evidence="1" type="ORF">LCGC14_0567280</name>
</gene>
<comment type="caution">
    <text evidence="1">The sequence shown here is derived from an EMBL/GenBank/DDBJ whole genome shotgun (WGS) entry which is preliminary data.</text>
</comment>
<sequence length="248" mass="25632">MALTVAKGSTTKYIGASGDTKPTAATHGTLPGGTFYEYDTGIMYITHDGTNWVEKDTIVRLETSPSIDIGDVTLLAGTAAIGKLATNSGVDIGDVDIGGGLVAHDAADSGNPIKIGTKVERSAPSEMADADRSDVFSDNFGNLYIASGQKLTYASIDKTTTAAQDIVAAPSAGFHLRIYGYTISNEGTEQATATITSVASFSTKDGSSINYHLPGYIDLASATACQATLSTTSTNGVIVGVYYRTMAD</sequence>
<organism evidence="1">
    <name type="scientific">marine sediment metagenome</name>
    <dbReference type="NCBI Taxonomy" id="412755"/>
    <lineage>
        <taxon>unclassified sequences</taxon>
        <taxon>metagenomes</taxon>
        <taxon>ecological metagenomes</taxon>
    </lineage>
</organism>
<reference evidence="1" key="1">
    <citation type="journal article" date="2015" name="Nature">
        <title>Complex archaea that bridge the gap between prokaryotes and eukaryotes.</title>
        <authorList>
            <person name="Spang A."/>
            <person name="Saw J.H."/>
            <person name="Jorgensen S.L."/>
            <person name="Zaremba-Niedzwiedzka K."/>
            <person name="Martijn J."/>
            <person name="Lind A.E."/>
            <person name="van Eijk R."/>
            <person name="Schleper C."/>
            <person name="Guy L."/>
            <person name="Ettema T.J."/>
        </authorList>
    </citation>
    <scope>NUCLEOTIDE SEQUENCE</scope>
</reference>
<dbReference type="EMBL" id="LAZR01000826">
    <property type="protein sequence ID" value="KKN56936.1"/>
    <property type="molecule type" value="Genomic_DNA"/>
</dbReference>
<evidence type="ECO:0000313" key="1">
    <source>
        <dbReference type="EMBL" id="KKN56936.1"/>
    </source>
</evidence>
<dbReference type="AlphaFoldDB" id="A0A0F9U6L4"/>
<proteinExistence type="predicted"/>
<protein>
    <submittedName>
        <fullName evidence="1">Uncharacterized protein</fullName>
    </submittedName>
</protein>
<name>A0A0F9U6L4_9ZZZZ</name>